<dbReference type="GO" id="GO:0016758">
    <property type="term" value="F:hexosyltransferase activity"/>
    <property type="evidence" value="ECO:0007669"/>
    <property type="project" value="UniProtKB-ARBA"/>
</dbReference>
<dbReference type="PANTHER" id="PTHR22916">
    <property type="entry name" value="GLYCOSYLTRANSFERASE"/>
    <property type="match status" value="1"/>
</dbReference>
<feature type="domain" description="Glycosyltransferase 2-like" evidence="3">
    <location>
        <begin position="7"/>
        <end position="127"/>
    </location>
</feature>
<dbReference type="InterPro" id="IPR029044">
    <property type="entry name" value="Nucleotide-diphossugar_trans"/>
</dbReference>
<proteinExistence type="inferred from homology"/>
<evidence type="ECO:0000256" key="1">
    <source>
        <dbReference type="ARBA" id="ARBA00006739"/>
    </source>
</evidence>
<feature type="region of interest" description="Disordered" evidence="2">
    <location>
        <begin position="242"/>
        <end position="261"/>
    </location>
</feature>
<keyword evidence="4" id="KW-0808">Transferase</keyword>
<dbReference type="Pfam" id="PF00535">
    <property type="entry name" value="Glycos_transf_2"/>
    <property type="match status" value="1"/>
</dbReference>
<protein>
    <submittedName>
        <fullName evidence="4">Glycosyltransferase family 2 protein</fullName>
    </submittedName>
</protein>
<dbReference type="EMBL" id="JACJVR010000098">
    <property type="protein sequence ID" value="MBB6694630.1"/>
    <property type="molecule type" value="Genomic_DNA"/>
</dbReference>
<dbReference type="RefSeq" id="WP_185138596.1">
    <property type="nucleotide sequence ID" value="NZ_JACJVR010000098.1"/>
</dbReference>
<dbReference type="SUPFAM" id="SSF53448">
    <property type="entry name" value="Nucleotide-diphospho-sugar transferases"/>
    <property type="match status" value="1"/>
</dbReference>
<sequence>MTAPLFSIVVPTYRNGRLLRYALDSVRNQSLSDYEVFVVCDSAVEEGREIAFEFARRDSRFRVLDRPKGARHGEAYRHEVLLAARGRYVGYLCDDDLWLPDHLRRMGQALERAEFVHSLYAFFQGGRLSVFRNALEDPAIRELMLEQPFNIFGPTAASHRLDTYFRLPEGWAPGPEGVWSDLNMWRKFLRLEHVVLSTVPEITSVSFPSSLRPSMTLEQREKETAYWAELIVSPAIRDILREAEVSPHPGGGDDTDSPSSE</sequence>
<comment type="similarity">
    <text evidence="1">Belongs to the glycosyltransferase 2 family.</text>
</comment>
<evidence type="ECO:0000313" key="4">
    <source>
        <dbReference type="EMBL" id="MBB6694630.1"/>
    </source>
</evidence>
<evidence type="ECO:0000259" key="3">
    <source>
        <dbReference type="Pfam" id="PF00535"/>
    </source>
</evidence>
<gene>
    <name evidence="4" type="ORF">H7B90_24845</name>
</gene>
<reference evidence="4 5" key="1">
    <citation type="submission" date="2020-08" db="EMBL/GenBank/DDBJ databases">
        <title>Cohnella phylogeny.</title>
        <authorList>
            <person name="Dunlap C."/>
        </authorList>
    </citation>
    <scope>NUCLEOTIDE SEQUENCE [LARGE SCALE GENOMIC DNA]</scope>
    <source>
        <strain evidence="4 5">DSM 25239</strain>
    </source>
</reference>
<dbReference type="AlphaFoldDB" id="A0A841U9L7"/>
<organism evidence="4 5">
    <name type="scientific">Cohnella xylanilytica</name>
    <dbReference type="NCBI Taxonomy" id="557555"/>
    <lineage>
        <taxon>Bacteria</taxon>
        <taxon>Bacillati</taxon>
        <taxon>Bacillota</taxon>
        <taxon>Bacilli</taxon>
        <taxon>Bacillales</taxon>
        <taxon>Paenibacillaceae</taxon>
        <taxon>Cohnella</taxon>
    </lineage>
</organism>
<evidence type="ECO:0000313" key="5">
    <source>
        <dbReference type="Proteomes" id="UP000553776"/>
    </source>
</evidence>
<dbReference type="CDD" id="cd00761">
    <property type="entry name" value="Glyco_tranf_GTA_type"/>
    <property type="match status" value="1"/>
</dbReference>
<dbReference type="Gene3D" id="3.90.550.10">
    <property type="entry name" value="Spore Coat Polysaccharide Biosynthesis Protein SpsA, Chain A"/>
    <property type="match status" value="1"/>
</dbReference>
<evidence type="ECO:0000256" key="2">
    <source>
        <dbReference type="SAM" id="MobiDB-lite"/>
    </source>
</evidence>
<name>A0A841U9L7_9BACL</name>
<dbReference type="PANTHER" id="PTHR22916:SF3">
    <property type="entry name" value="UDP-GLCNAC:BETAGAL BETA-1,3-N-ACETYLGLUCOSAMINYLTRANSFERASE-LIKE PROTEIN 1"/>
    <property type="match status" value="1"/>
</dbReference>
<dbReference type="Proteomes" id="UP000553776">
    <property type="component" value="Unassembled WGS sequence"/>
</dbReference>
<comment type="caution">
    <text evidence="4">The sequence shown here is derived from an EMBL/GenBank/DDBJ whole genome shotgun (WGS) entry which is preliminary data.</text>
</comment>
<accession>A0A841U9L7</accession>
<keyword evidence="5" id="KW-1185">Reference proteome</keyword>
<dbReference type="InterPro" id="IPR001173">
    <property type="entry name" value="Glyco_trans_2-like"/>
</dbReference>